<name>A0ACC0JJC2_CHOFU</name>
<dbReference type="Proteomes" id="UP001064048">
    <property type="component" value="Chromosome 4"/>
</dbReference>
<evidence type="ECO:0000313" key="1">
    <source>
        <dbReference type="EMBL" id="KAI8424271.1"/>
    </source>
</evidence>
<organism evidence="1 2">
    <name type="scientific">Choristoneura fumiferana</name>
    <name type="common">Spruce budworm moth</name>
    <name type="synonym">Archips fumiferana</name>
    <dbReference type="NCBI Taxonomy" id="7141"/>
    <lineage>
        <taxon>Eukaryota</taxon>
        <taxon>Metazoa</taxon>
        <taxon>Ecdysozoa</taxon>
        <taxon>Arthropoda</taxon>
        <taxon>Hexapoda</taxon>
        <taxon>Insecta</taxon>
        <taxon>Pterygota</taxon>
        <taxon>Neoptera</taxon>
        <taxon>Endopterygota</taxon>
        <taxon>Lepidoptera</taxon>
        <taxon>Glossata</taxon>
        <taxon>Ditrysia</taxon>
        <taxon>Tortricoidea</taxon>
        <taxon>Tortricidae</taxon>
        <taxon>Tortricinae</taxon>
        <taxon>Choristoneura</taxon>
    </lineage>
</organism>
<keyword evidence="2" id="KW-1185">Reference proteome</keyword>
<accession>A0ACC0JJC2</accession>
<reference evidence="1 2" key="1">
    <citation type="journal article" date="2022" name="Genome Biol. Evol.">
        <title>The Spruce Budworm Genome: Reconstructing the Evolutionary History of Antifreeze Proteins.</title>
        <authorList>
            <person name="Beliveau C."/>
            <person name="Gagne P."/>
            <person name="Picq S."/>
            <person name="Vernygora O."/>
            <person name="Keeling C.I."/>
            <person name="Pinkney K."/>
            <person name="Doucet D."/>
            <person name="Wen F."/>
            <person name="Johnston J.S."/>
            <person name="Maaroufi H."/>
            <person name="Boyle B."/>
            <person name="Laroche J."/>
            <person name="Dewar K."/>
            <person name="Juretic N."/>
            <person name="Blackburn G."/>
            <person name="Nisole A."/>
            <person name="Brunet B."/>
            <person name="Brandao M."/>
            <person name="Lumley L."/>
            <person name="Duan J."/>
            <person name="Quan G."/>
            <person name="Lucarotti C.J."/>
            <person name="Roe A.D."/>
            <person name="Sperling F.A.H."/>
            <person name="Levesque R.C."/>
            <person name="Cusson M."/>
        </authorList>
    </citation>
    <scope>NUCLEOTIDE SEQUENCE [LARGE SCALE GENOMIC DNA]</scope>
    <source>
        <strain evidence="1">Glfc:IPQL:Cfum</strain>
    </source>
</reference>
<proteinExistence type="predicted"/>
<comment type="caution">
    <text evidence="1">The sequence shown here is derived from an EMBL/GenBank/DDBJ whole genome shotgun (WGS) entry which is preliminary data.</text>
</comment>
<protein>
    <submittedName>
        <fullName evidence="1">Uncharacterized protein</fullName>
    </submittedName>
</protein>
<gene>
    <name evidence="1" type="ORF">MSG28_002830</name>
</gene>
<dbReference type="EMBL" id="CM046104">
    <property type="protein sequence ID" value="KAI8424271.1"/>
    <property type="molecule type" value="Genomic_DNA"/>
</dbReference>
<sequence>MSTREVELSGGAPWGFRMHGGADQNQPLRISRKSSLNQSRNPRDGHRSRGRPKRRWRDDLSAFQLDWQVHAHDREEWRRKEEEGEVFLPEGSMLKFCSPAARRREPNPVNPGRKASLSGVREGDVISSINGRSTCAMSNADAHAMLRAAGPVLRLGLNENCLKAVTTPNCGLPTPNPNPTMATR</sequence>
<evidence type="ECO:0000313" key="2">
    <source>
        <dbReference type="Proteomes" id="UP001064048"/>
    </source>
</evidence>